<feature type="region of interest" description="Disordered" evidence="1">
    <location>
        <begin position="1"/>
        <end position="23"/>
    </location>
</feature>
<reference evidence="2 3" key="1">
    <citation type="submission" date="2015-04" db="EMBL/GenBank/DDBJ databases">
        <authorList>
            <person name="Syromyatnikov M.Y."/>
            <person name="Popov V.N."/>
        </authorList>
    </citation>
    <scope>NUCLEOTIDE SEQUENCE [LARGE SCALE GENOMIC DNA]</scope>
</reference>
<feature type="compositionally biased region" description="Basic and acidic residues" evidence="1">
    <location>
        <begin position="1"/>
        <end position="22"/>
    </location>
</feature>
<gene>
    <name evidence="2" type="ORF">CLUMA_CG005363</name>
</gene>
<keyword evidence="3" id="KW-1185">Reference proteome</keyword>
<name>A0A1J1HUH9_9DIPT</name>
<evidence type="ECO:0000256" key="1">
    <source>
        <dbReference type="SAM" id="MobiDB-lite"/>
    </source>
</evidence>
<proteinExistence type="predicted"/>
<accession>A0A1J1HUH9</accession>
<evidence type="ECO:0000313" key="2">
    <source>
        <dbReference type="EMBL" id="CRK91728.1"/>
    </source>
</evidence>
<evidence type="ECO:0000313" key="3">
    <source>
        <dbReference type="Proteomes" id="UP000183832"/>
    </source>
</evidence>
<protein>
    <submittedName>
        <fullName evidence="2">CLUMA_CG005363, isoform A</fullName>
    </submittedName>
</protein>
<dbReference type="AlphaFoldDB" id="A0A1J1HUH9"/>
<dbReference type="Proteomes" id="UP000183832">
    <property type="component" value="Unassembled WGS sequence"/>
</dbReference>
<sequence length="69" mass="8196">MKKLSDEVVRRKKENVQHHKDDDEIPQAKIINLSEHICSFLEIKSHYTPACTHLHDKTKWRNINTCKIC</sequence>
<organism evidence="2 3">
    <name type="scientific">Clunio marinus</name>
    <dbReference type="NCBI Taxonomy" id="568069"/>
    <lineage>
        <taxon>Eukaryota</taxon>
        <taxon>Metazoa</taxon>
        <taxon>Ecdysozoa</taxon>
        <taxon>Arthropoda</taxon>
        <taxon>Hexapoda</taxon>
        <taxon>Insecta</taxon>
        <taxon>Pterygota</taxon>
        <taxon>Neoptera</taxon>
        <taxon>Endopterygota</taxon>
        <taxon>Diptera</taxon>
        <taxon>Nematocera</taxon>
        <taxon>Chironomoidea</taxon>
        <taxon>Chironomidae</taxon>
        <taxon>Clunio</taxon>
    </lineage>
</organism>
<dbReference type="EMBL" id="CVRI01000021">
    <property type="protein sequence ID" value="CRK91728.1"/>
    <property type="molecule type" value="Genomic_DNA"/>
</dbReference>